<evidence type="ECO:0000259" key="8">
    <source>
        <dbReference type="Pfam" id="PF01431"/>
    </source>
</evidence>
<dbReference type="InterPro" id="IPR024079">
    <property type="entry name" value="MetalloPept_cat_dom_sf"/>
</dbReference>
<dbReference type="SUPFAM" id="SSF55486">
    <property type="entry name" value="Metalloproteases ('zincins'), catalytic domain"/>
    <property type="match status" value="1"/>
</dbReference>
<dbReference type="Pfam" id="PF01431">
    <property type="entry name" value="Peptidase_M13"/>
    <property type="match status" value="1"/>
</dbReference>
<evidence type="ECO:0000313" key="11">
    <source>
        <dbReference type="Proteomes" id="UP000289784"/>
    </source>
</evidence>
<keyword evidence="4" id="KW-0378">Hydrolase</keyword>
<sequence>MFRTRPALLPLAVSAALLGSLLACSRQADTPAPATAPTEQAPQGPKAALGSFGFDTAGMDKAVAPGDDFFQYANGGWVKNTEIPPDRSSFNSFTTILQDTEQHVRQIIEGAAGDAKASGDLRKAGDYYAAFMDEAGIQARGLAPVEGELKALSEIADKRALAATLGGQLRADVDLLNATDLTTDRLFGVWISQDLHQPDRVTPYLVQGGLGMPERSFYLEGGRMAELRRQYQAHVAKVLELGGIADAQAKAARVLALEIEIAKVHATNEQTQDVRAGANAWRRADLDQRAPGLDWQAFLEAAGLQDQQDFIAWQPGAISGISALVDSQPLDTWKDYLVFHALDRASPFLPKALADESFEFYSKTLNGVPQQRERWKRAVSLTNEALGEAVGKQYVAQYFKPETKARAEAMVKNIVAAFAARIDGLDWMSPETKQEAKAKIAGLKVEVGYPSAWTDYAALEVKRDDPLGNAERAGRLAYEQQRAKLGKPVGHSEWYMLPQTVNALNVPLENRLIFPAAILQPPFFDPNADEAVNYGAIGAVIGHEISHSFDNMGAQFDARGALRNWWTPQDLERFDAAGAALAAQFSQYKAFDDLAVNGKLTLGENIADVAGLATAHDAYRLSQQGKPAQALEGFSPEQRFFLGFAQAWRGKYREAALRNAILTDVHAPGQFRAQTVRNLDAWYDAFGVQPDQKLYLAPAQRVKVW</sequence>
<name>A0A4V1N0M5_9GAMM</name>
<comment type="caution">
    <text evidence="10">The sequence shown here is derived from an EMBL/GenBank/DDBJ whole genome shotgun (WGS) entry which is preliminary data.</text>
</comment>
<dbReference type="InterPro" id="IPR000718">
    <property type="entry name" value="Peptidase_M13"/>
</dbReference>
<dbReference type="EMBL" id="SAWZ01000017">
    <property type="protein sequence ID" value="RXQ98910.1"/>
    <property type="molecule type" value="Genomic_DNA"/>
</dbReference>
<evidence type="ECO:0000259" key="9">
    <source>
        <dbReference type="Pfam" id="PF05649"/>
    </source>
</evidence>
<gene>
    <name evidence="10" type="ORF">EPA99_18220</name>
</gene>
<dbReference type="PROSITE" id="PS51885">
    <property type="entry name" value="NEPRILYSIN"/>
    <property type="match status" value="1"/>
</dbReference>
<dbReference type="PROSITE" id="PS51257">
    <property type="entry name" value="PROKAR_LIPOPROTEIN"/>
    <property type="match status" value="1"/>
</dbReference>
<comment type="cofactor">
    <cofactor evidence="1">
        <name>Zn(2+)</name>
        <dbReference type="ChEBI" id="CHEBI:29105"/>
    </cofactor>
</comment>
<evidence type="ECO:0000256" key="1">
    <source>
        <dbReference type="ARBA" id="ARBA00001947"/>
    </source>
</evidence>
<evidence type="ECO:0000256" key="7">
    <source>
        <dbReference type="SAM" id="SignalP"/>
    </source>
</evidence>
<feature type="domain" description="Peptidase M13 N-terminal" evidence="9">
    <location>
        <begin position="65"/>
        <end position="450"/>
    </location>
</feature>
<evidence type="ECO:0000256" key="5">
    <source>
        <dbReference type="ARBA" id="ARBA00022833"/>
    </source>
</evidence>
<dbReference type="PANTHER" id="PTHR11733">
    <property type="entry name" value="ZINC METALLOPROTEASE FAMILY M13 NEPRILYSIN-RELATED"/>
    <property type="match status" value="1"/>
</dbReference>
<dbReference type="Pfam" id="PF05649">
    <property type="entry name" value="Peptidase_M13_N"/>
    <property type="match status" value="1"/>
</dbReference>
<dbReference type="PANTHER" id="PTHR11733:SF211">
    <property type="entry name" value="OLIGOPEPTIDASE LIPOPROTEIN M13 FAMILY"/>
    <property type="match status" value="1"/>
</dbReference>
<dbReference type="GO" id="GO:0004222">
    <property type="term" value="F:metalloendopeptidase activity"/>
    <property type="evidence" value="ECO:0007669"/>
    <property type="project" value="InterPro"/>
</dbReference>
<keyword evidence="3" id="KW-0479">Metal-binding</keyword>
<dbReference type="InterPro" id="IPR008753">
    <property type="entry name" value="Peptidase_M13_N"/>
</dbReference>
<dbReference type="CDD" id="cd08662">
    <property type="entry name" value="M13"/>
    <property type="match status" value="1"/>
</dbReference>
<dbReference type="Gene3D" id="3.40.390.10">
    <property type="entry name" value="Collagenase (Catalytic Domain)"/>
    <property type="match status" value="1"/>
</dbReference>
<feature type="chain" id="PRO_5020224587" evidence="7">
    <location>
        <begin position="29"/>
        <end position="705"/>
    </location>
</feature>
<dbReference type="OrthoDB" id="9775677at2"/>
<dbReference type="GO" id="GO:0016485">
    <property type="term" value="P:protein processing"/>
    <property type="evidence" value="ECO:0007669"/>
    <property type="project" value="TreeGrafter"/>
</dbReference>
<dbReference type="InterPro" id="IPR042089">
    <property type="entry name" value="Peptidase_M13_dom_2"/>
</dbReference>
<dbReference type="PRINTS" id="PR00786">
    <property type="entry name" value="NEPRILYSIN"/>
</dbReference>
<dbReference type="InterPro" id="IPR018497">
    <property type="entry name" value="Peptidase_M13_C"/>
</dbReference>
<accession>A0A4V1N0M5</accession>
<evidence type="ECO:0000256" key="3">
    <source>
        <dbReference type="ARBA" id="ARBA00022723"/>
    </source>
</evidence>
<keyword evidence="2" id="KW-0645">Protease</keyword>
<keyword evidence="6" id="KW-0482">Metalloprotease</keyword>
<keyword evidence="11" id="KW-1185">Reference proteome</keyword>
<evidence type="ECO:0000256" key="4">
    <source>
        <dbReference type="ARBA" id="ARBA00022801"/>
    </source>
</evidence>
<feature type="domain" description="Peptidase M13 C-terminal" evidence="8">
    <location>
        <begin position="502"/>
        <end position="702"/>
    </location>
</feature>
<evidence type="ECO:0000256" key="6">
    <source>
        <dbReference type="ARBA" id="ARBA00023049"/>
    </source>
</evidence>
<dbReference type="GO" id="GO:0005886">
    <property type="term" value="C:plasma membrane"/>
    <property type="evidence" value="ECO:0007669"/>
    <property type="project" value="TreeGrafter"/>
</dbReference>
<evidence type="ECO:0000313" key="10">
    <source>
        <dbReference type="EMBL" id="RXQ98910.1"/>
    </source>
</evidence>
<protein>
    <submittedName>
        <fullName evidence="10">M13 family peptidase</fullName>
    </submittedName>
</protein>
<organism evidence="10 11">
    <name type="scientific">Pseudoxanthomonas composti</name>
    <dbReference type="NCBI Taxonomy" id="2137479"/>
    <lineage>
        <taxon>Bacteria</taxon>
        <taxon>Pseudomonadati</taxon>
        <taxon>Pseudomonadota</taxon>
        <taxon>Gammaproteobacteria</taxon>
        <taxon>Lysobacterales</taxon>
        <taxon>Lysobacteraceae</taxon>
        <taxon>Pseudoxanthomonas</taxon>
    </lineage>
</organism>
<dbReference type="Proteomes" id="UP000289784">
    <property type="component" value="Unassembled WGS sequence"/>
</dbReference>
<dbReference type="Gene3D" id="1.10.1380.10">
    <property type="entry name" value="Neutral endopeptidase , domain2"/>
    <property type="match status" value="1"/>
</dbReference>
<keyword evidence="7" id="KW-0732">Signal</keyword>
<keyword evidence="5" id="KW-0862">Zinc</keyword>
<dbReference type="AlphaFoldDB" id="A0A4V1N0M5"/>
<reference evidence="10 11" key="1">
    <citation type="submission" date="2019-01" db="EMBL/GenBank/DDBJ databases">
        <title>Pseudoxanthomonas composti sp. nov., isolated from compost.</title>
        <authorList>
            <person name="Yang G."/>
        </authorList>
    </citation>
    <scope>NUCLEOTIDE SEQUENCE [LARGE SCALE GENOMIC DNA]</scope>
    <source>
        <strain evidence="10 11">GSS15</strain>
    </source>
</reference>
<dbReference type="RefSeq" id="WP_129472688.1">
    <property type="nucleotide sequence ID" value="NZ_SAWZ01000017.1"/>
</dbReference>
<proteinExistence type="predicted"/>
<dbReference type="GO" id="GO:0046872">
    <property type="term" value="F:metal ion binding"/>
    <property type="evidence" value="ECO:0007669"/>
    <property type="project" value="UniProtKB-KW"/>
</dbReference>
<feature type="signal peptide" evidence="7">
    <location>
        <begin position="1"/>
        <end position="28"/>
    </location>
</feature>
<evidence type="ECO:0000256" key="2">
    <source>
        <dbReference type="ARBA" id="ARBA00022670"/>
    </source>
</evidence>